<dbReference type="Proteomes" id="UP000009230">
    <property type="component" value="Chromosome"/>
</dbReference>
<dbReference type="SUPFAM" id="SSF52096">
    <property type="entry name" value="ClpP/crotonase"/>
    <property type="match status" value="1"/>
</dbReference>
<accession>F6CZS9</accession>
<dbReference type="EMBL" id="CP002771">
    <property type="protein sequence ID" value="AEF53590.1"/>
    <property type="molecule type" value="Genomic_DNA"/>
</dbReference>
<dbReference type="eggNOG" id="COG3904">
    <property type="taxonomic scope" value="Bacteria"/>
</dbReference>
<dbReference type="HOGENOM" id="CLU_118153_0_0_6"/>
<gene>
    <name evidence="1" type="ordered locus">Mar181_0530</name>
</gene>
<evidence type="ECO:0000313" key="2">
    <source>
        <dbReference type="Proteomes" id="UP000009230"/>
    </source>
</evidence>
<keyword evidence="2" id="KW-1185">Reference proteome</keyword>
<organism evidence="1 2">
    <name type="scientific">Marinomonas posidonica (strain CECT 7376 / NCIMB 14433 / IVIA-Po-181)</name>
    <dbReference type="NCBI Taxonomy" id="491952"/>
    <lineage>
        <taxon>Bacteria</taxon>
        <taxon>Pseudomonadati</taxon>
        <taxon>Pseudomonadota</taxon>
        <taxon>Gammaproteobacteria</taxon>
        <taxon>Oceanospirillales</taxon>
        <taxon>Oceanospirillaceae</taxon>
        <taxon>Marinomonas</taxon>
    </lineage>
</organism>
<dbReference type="InterPro" id="IPR029045">
    <property type="entry name" value="ClpP/crotonase-like_dom_sf"/>
</dbReference>
<dbReference type="STRING" id="491952.Mar181_0530"/>
<dbReference type="KEGG" id="mpc:Mar181_0530"/>
<reference evidence="1 2" key="1">
    <citation type="journal article" date="2012" name="Stand. Genomic Sci.">
        <title>Complete genome sequence of Marinomonas posidonica type strain (IVIA-Po-181(T)).</title>
        <authorList>
            <person name="Lucas-Elio P."/>
            <person name="Goodwin L."/>
            <person name="Woyke T."/>
            <person name="Pitluck S."/>
            <person name="Nolan M."/>
            <person name="Kyrpides N.C."/>
            <person name="Detter J.C."/>
            <person name="Copeland A."/>
            <person name="Lu M."/>
            <person name="Bruce D."/>
            <person name="Detter C."/>
            <person name="Tapia R."/>
            <person name="Han S."/>
            <person name="Land M.L."/>
            <person name="Ivanova N."/>
            <person name="Mikhailova N."/>
            <person name="Johnston A.W."/>
            <person name="Sanchez-Amat A."/>
        </authorList>
    </citation>
    <scope>NUCLEOTIDE SEQUENCE [LARGE SCALE GENOMIC DNA]</scope>
    <source>
        <strain evidence="2">CECT 7376 / NCIMB 14433 / IVIA-Po-181</strain>
    </source>
</reference>
<evidence type="ECO:0000313" key="1">
    <source>
        <dbReference type="EMBL" id="AEF53590.1"/>
    </source>
</evidence>
<dbReference type="RefSeq" id="WP_013795067.1">
    <property type="nucleotide sequence ID" value="NC_015559.1"/>
</dbReference>
<dbReference type="AlphaFoldDB" id="F6CZS9"/>
<name>F6CZS9_MARPP</name>
<sequence>MILASLDVEFIEYAMKIEKPLSNVLKWLSLVVVLSLSACAAIDDQSELDADSLSFEVEDNTAYLSGVLDSSLVSELTALLTENPNVTDLVLVDVPGSTDQQATMDGARLIRRLGLNTHIAPTGYVLSGGVDLFLGGVERTIGAGAGVGIHAWSDGTRINASSANVADPIHATYVNFYLEMGVPDRFYWFSLTAAPADRVYFLSPEEVYDLQLATQ</sequence>
<proteinExistence type="predicted"/>
<protein>
    <submittedName>
        <fullName evidence="1">Uncharacterized protein</fullName>
    </submittedName>
</protein>